<dbReference type="KEGG" id="cput:CONPUDRAFT_46316"/>
<accession>A0A5M3N612</accession>
<dbReference type="Proteomes" id="UP000053558">
    <property type="component" value="Unassembled WGS sequence"/>
</dbReference>
<comment type="caution">
    <text evidence="1">The sequence shown here is derived from an EMBL/GenBank/DDBJ whole genome shotgun (WGS) entry which is preliminary data.</text>
</comment>
<evidence type="ECO:0000313" key="1">
    <source>
        <dbReference type="EMBL" id="EIW86295.1"/>
    </source>
</evidence>
<dbReference type="GeneID" id="19207135"/>
<sequence length="213" mass="23848">MPDASASKRIKALTKDNYVSWAVDFSALARSKGFCRLLKGTETCLQDPDKAEDWDTRQEKAGGELMLSLSEEQRIHVKGKEDDPTAMWDALQAVQQKIPGTCSNTFDDFFALRKRPEESLSSLIARVDTLYARIKDLRPPAYTLDFLDQELACMALIRALPEEYSHFVSALMLQSTLDKDAVVQVFIQEENNRTRRSTAPVASSEAVLAVSLV</sequence>
<dbReference type="OrthoDB" id="3243429at2759"/>
<dbReference type="EMBL" id="JH711573">
    <property type="protein sequence ID" value="EIW86295.1"/>
    <property type="molecule type" value="Genomic_DNA"/>
</dbReference>
<evidence type="ECO:0008006" key="3">
    <source>
        <dbReference type="Google" id="ProtNLM"/>
    </source>
</evidence>
<keyword evidence="2" id="KW-1185">Reference proteome</keyword>
<protein>
    <recommendedName>
        <fullName evidence="3">DUF4219 domain-containing protein</fullName>
    </recommendedName>
</protein>
<organism evidence="1 2">
    <name type="scientific">Coniophora puteana (strain RWD-64-598)</name>
    <name type="common">Brown rot fungus</name>
    <dbReference type="NCBI Taxonomy" id="741705"/>
    <lineage>
        <taxon>Eukaryota</taxon>
        <taxon>Fungi</taxon>
        <taxon>Dikarya</taxon>
        <taxon>Basidiomycota</taxon>
        <taxon>Agaricomycotina</taxon>
        <taxon>Agaricomycetes</taxon>
        <taxon>Agaricomycetidae</taxon>
        <taxon>Boletales</taxon>
        <taxon>Coniophorineae</taxon>
        <taxon>Coniophoraceae</taxon>
        <taxon>Coniophora</taxon>
    </lineage>
</organism>
<evidence type="ECO:0000313" key="2">
    <source>
        <dbReference type="Proteomes" id="UP000053558"/>
    </source>
</evidence>
<dbReference type="Pfam" id="PF14223">
    <property type="entry name" value="Retrotran_gag_2"/>
    <property type="match status" value="1"/>
</dbReference>
<dbReference type="AlphaFoldDB" id="A0A5M3N612"/>
<dbReference type="RefSeq" id="XP_007762584.1">
    <property type="nucleotide sequence ID" value="XM_007764394.1"/>
</dbReference>
<dbReference type="OMA" id="VFIQEEN"/>
<reference evidence="2" key="1">
    <citation type="journal article" date="2012" name="Science">
        <title>The Paleozoic origin of enzymatic lignin decomposition reconstructed from 31 fungal genomes.</title>
        <authorList>
            <person name="Floudas D."/>
            <person name="Binder M."/>
            <person name="Riley R."/>
            <person name="Barry K."/>
            <person name="Blanchette R.A."/>
            <person name="Henrissat B."/>
            <person name="Martinez A.T."/>
            <person name="Otillar R."/>
            <person name="Spatafora J.W."/>
            <person name="Yadav J.S."/>
            <person name="Aerts A."/>
            <person name="Benoit I."/>
            <person name="Boyd A."/>
            <person name="Carlson A."/>
            <person name="Copeland A."/>
            <person name="Coutinho P.M."/>
            <person name="de Vries R.P."/>
            <person name="Ferreira P."/>
            <person name="Findley K."/>
            <person name="Foster B."/>
            <person name="Gaskell J."/>
            <person name="Glotzer D."/>
            <person name="Gorecki P."/>
            <person name="Heitman J."/>
            <person name="Hesse C."/>
            <person name="Hori C."/>
            <person name="Igarashi K."/>
            <person name="Jurgens J.A."/>
            <person name="Kallen N."/>
            <person name="Kersten P."/>
            <person name="Kohler A."/>
            <person name="Kuees U."/>
            <person name="Kumar T.K.A."/>
            <person name="Kuo A."/>
            <person name="LaButti K."/>
            <person name="Larrondo L.F."/>
            <person name="Lindquist E."/>
            <person name="Ling A."/>
            <person name="Lombard V."/>
            <person name="Lucas S."/>
            <person name="Lundell T."/>
            <person name="Martin R."/>
            <person name="McLaughlin D.J."/>
            <person name="Morgenstern I."/>
            <person name="Morin E."/>
            <person name="Murat C."/>
            <person name="Nagy L.G."/>
            <person name="Nolan M."/>
            <person name="Ohm R.A."/>
            <person name="Patyshakuliyeva A."/>
            <person name="Rokas A."/>
            <person name="Ruiz-Duenas F.J."/>
            <person name="Sabat G."/>
            <person name="Salamov A."/>
            <person name="Samejima M."/>
            <person name="Schmutz J."/>
            <person name="Slot J.C."/>
            <person name="St John F."/>
            <person name="Stenlid J."/>
            <person name="Sun H."/>
            <person name="Sun S."/>
            <person name="Syed K."/>
            <person name="Tsang A."/>
            <person name="Wiebenga A."/>
            <person name="Young D."/>
            <person name="Pisabarro A."/>
            <person name="Eastwood D.C."/>
            <person name="Martin F."/>
            <person name="Cullen D."/>
            <person name="Grigoriev I.V."/>
            <person name="Hibbett D.S."/>
        </authorList>
    </citation>
    <scope>NUCLEOTIDE SEQUENCE [LARGE SCALE GENOMIC DNA]</scope>
    <source>
        <strain evidence="2">RWD-64-598 SS2</strain>
    </source>
</reference>
<gene>
    <name evidence="1" type="ORF">CONPUDRAFT_46316</name>
</gene>
<proteinExistence type="predicted"/>
<name>A0A5M3N612_CONPW</name>